<proteinExistence type="inferred from homology"/>
<dbReference type="EMBL" id="CP006939">
    <property type="protein sequence ID" value="AHC13824.1"/>
    <property type="molecule type" value="Genomic_DNA"/>
</dbReference>
<evidence type="ECO:0000256" key="4">
    <source>
        <dbReference type="ARBA" id="ARBA00022825"/>
    </source>
</evidence>
<keyword evidence="2 6" id="KW-0645">Protease</keyword>
<dbReference type="KEGG" id="slr:L21SP2_0392"/>
<dbReference type="PANTHER" id="PTHR33209:SF1">
    <property type="entry name" value="PEPTIDASE S49 DOMAIN-CONTAINING PROTEIN"/>
    <property type="match status" value="1"/>
</dbReference>
<dbReference type="STRING" id="1307761.L21SP2_0392"/>
<accession>V5WE16</accession>
<name>V5WE16_9SPIO</name>
<dbReference type="RefSeq" id="WP_024266756.1">
    <property type="nucleotide sequence ID" value="NC_023035.1"/>
</dbReference>
<dbReference type="Gene3D" id="6.20.330.10">
    <property type="match status" value="1"/>
</dbReference>
<protein>
    <submittedName>
        <fullName evidence="6">Protease IV</fullName>
    </submittedName>
</protein>
<dbReference type="CDD" id="cd07023">
    <property type="entry name" value="S49_Sppa_N_C"/>
    <property type="match status" value="1"/>
</dbReference>
<dbReference type="SUPFAM" id="SSF52096">
    <property type="entry name" value="ClpP/crotonase"/>
    <property type="match status" value="2"/>
</dbReference>
<comment type="similarity">
    <text evidence="1">Belongs to the peptidase S49 family.</text>
</comment>
<dbReference type="Pfam" id="PF01343">
    <property type="entry name" value="Peptidase_S49"/>
    <property type="match status" value="2"/>
</dbReference>
<dbReference type="eggNOG" id="COG0616">
    <property type="taxonomic scope" value="Bacteria"/>
</dbReference>
<dbReference type="PANTHER" id="PTHR33209">
    <property type="entry name" value="PROTEASE 4"/>
    <property type="match status" value="1"/>
</dbReference>
<evidence type="ECO:0000256" key="1">
    <source>
        <dbReference type="ARBA" id="ARBA00008683"/>
    </source>
</evidence>
<evidence type="ECO:0000313" key="7">
    <source>
        <dbReference type="Proteomes" id="UP000018680"/>
    </source>
</evidence>
<dbReference type="GO" id="GO:0006508">
    <property type="term" value="P:proteolysis"/>
    <property type="evidence" value="ECO:0007669"/>
    <property type="project" value="UniProtKB-KW"/>
</dbReference>
<dbReference type="InterPro" id="IPR002142">
    <property type="entry name" value="Peptidase_S49"/>
</dbReference>
<evidence type="ECO:0000313" key="6">
    <source>
        <dbReference type="EMBL" id="AHC13824.1"/>
    </source>
</evidence>
<dbReference type="HOGENOM" id="CLU_008856_1_0_12"/>
<dbReference type="InterPro" id="IPR004635">
    <property type="entry name" value="Pept_S49_SppA"/>
</dbReference>
<organism evidence="6 7">
    <name type="scientific">Salinispira pacifica</name>
    <dbReference type="NCBI Taxonomy" id="1307761"/>
    <lineage>
        <taxon>Bacteria</taxon>
        <taxon>Pseudomonadati</taxon>
        <taxon>Spirochaetota</taxon>
        <taxon>Spirochaetia</taxon>
        <taxon>Spirochaetales</taxon>
        <taxon>Spirochaetaceae</taxon>
        <taxon>Salinispira</taxon>
    </lineage>
</organism>
<gene>
    <name evidence="6" type="ORF">L21SP2_0392</name>
</gene>
<keyword evidence="7" id="KW-1185">Reference proteome</keyword>
<feature type="domain" description="Peptidase S49" evidence="5">
    <location>
        <begin position="78"/>
        <end position="218"/>
    </location>
</feature>
<dbReference type="NCBIfam" id="TIGR00706">
    <property type="entry name" value="SppA_dom"/>
    <property type="match status" value="1"/>
</dbReference>
<keyword evidence="3" id="KW-0378">Hydrolase</keyword>
<keyword evidence="4" id="KW-0720">Serine protease</keyword>
<reference evidence="6 7" key="1">
    <citation type="journal article" date="2015" name="Stand. Genomic Sci.">
        <title>Complete genome sequence and description of Salinispira pacifica gen. nov., sp. nov., a novel spirochaete isolated form a hypersaline microbial mat.</title>
        <authorList>
            <person name="Ben Hania W."/>
            <person name="Joseph M."/>
            <person name="Schumann P."/>
            <person name="Bunk B."/>
            <person name="Fiebig A."/>
            <person name="Sproer C."/>
            <person name="Klenk H.P."/>
            <person name="Fardeau M.L."/>
            <person name="Spring S."/>
        </authorList>
    </citation>
    <scope>NUCLEOTIDE SEQUENCE [LARGE SCALE GENOMIC DNA]</scope>
    <source>
        <strain evidence="6 7">L21-RPul-D2</strain>
    </source>
</reference>
<dbReference type="Gene3D" id="3.90.226.10">
    <property type="entry name" value="2-enoyl-CoA Hydratase, Chain A, domain 1"/>
    <property type="match status" value="3"/>
</dbReference>
<evidence type="ECO:0000256" key="2">
    <source>
        <dbReference type="ARBA" id="ARBA00022670"/>
    </source>
</evidence>
<dbReference type="AlphaFoldDB" id="V5WE16"/>
<evidence type="ECO:0000256" key="3">
    <source>
        <dbReference type="ARBA" id="ARBA00022801"/>
    </source>
</evidence>
<dbReference type="InterPro" id="IPR029045">
    <property type="entry name" value="ClpP/crotonase-like_dom_sf"/>
</dbReference>
<dbReference type="GO" id="GO:0008236">
    <property type="term" value="F:serine-type peptidase activity"/>
    <property type="evidence" value="ECO:0007669"/>
    <property type="project" value="UniProtKB-KW"/>
</dbReference>
<feature type="domain" description="Peptidase S49" evidence="5">
    <location>
        <begin position="316"/>
        <end position="463"/>
    </location>
</feature>
<dbReference type="InterPro" id="IPR047272">
    <property type="entry name" value="S49_SppA_C"/>
</dbReference>
<sequence length="529" mass="59484">MYHILELSGQYSETGPQSGGVLSMLRSEKRFRFDHFFTRIEWLLKKKRVKTVVVSAATDFTTGNLSGIVSIREQLLRLKDAGKELVFFAQEYGMQELYLASVCSRRVIHPLAYLHFQGISRSFRFYRKLMKKHDIEAEVIRIGRYKSAGDAFRVSELDEFNREQYEAIFKDLLAEYSRGVTRGYGKDEEKIDELMNGRILTADEAVEEGWADQQETLEGIRGGFRERKTRELKLKKPRTSAGKGKKVAVLIFEGGIKDGHNDNNMMFGQMVGAEDFVPVIRKLEKDSSVKAVIFRINSGGGSAAASEDIVRELGRVRKKKPVIVSMSAVAGSGGYWIATEADKVFAEATTVTGSIGVISLFFYARKFFDKWGITHSTIREGEHADMGSMLRRLSEKEVRIIKDGVTWIYGKFLEKVAHARNMSTDAVHELGEGHVFTGTRAKEIGLIDEVGGLNEAVEEVKKRLGTSRIRLRFLPQRKKSRLGKLLGGGEGKHSPYAEAAVSAVSLMHDVRELNGTTLAMMPRMDEWAE</sequence>
<evidence type="ECO:0000259" key="5">
    <source>
        <dbReference type="Pfam" id="PF01343"/>
    </source>
</evidence>
<dbReference type="Proteomes" id="UP000018680">
    <property type="component" value="Chromosome"/>
</dbReference>